<evidence type="ECO:0000256" key="1">
    <source>
        <dbReference type="SAM" id="MobiDB-lite"/>
    </source>
</evidence>
<sequence>MRSIGDVIAVYIDNKPSVYARVESITPDIKPHWFQVRLLFLSFPPQETTWILREEYLEGSPFTMKDIPVQIMPLGKPGGEEPPSPGRKRKKPSPGEVVSFEKFRKKKKHGDGPGENGS</sequence>
<gene>
    <name evidence="2" type="ORF">SCFA_40037</name>
</gene>
<dbReference type="AlphaFoldDB" id="A0A485M1Z4"/>
<dbReference type="EMBL" id="CAADRM010000103">
    <property type="protein sequence ID" value="VFU15159.1"/>
    <property type="molecule type" value="Genomic_DNA"/>
</dbReference>
<proteinExistence type="predicted"/>
<evidence type="ECO:0000313" key="2">
    <source>
        <dbReference type="EMBL" id="VFU15159.1"/>
    </source>
</evidence>
<organism evidence="2">
    <name type="scientific">anaerobic digester metagenome</name>
    <dbReference type="NCBI Taxonomy" id="1263854"/>
    <lineage>
        <taxon>unclassified sequences</taxon>
        <taxon>metagenomes</taxon>
        <taxon>ecological metagenomes</taxon>
    </lineage>
</organism>
<reference evidence="2" key="1">
    <citation type="submission" date="2019-03" db="EMBL/GenBank/DDBJ databases">
        <authorList>
            <person name="Hao L."/>
        </authorList>
    </citation>
    <scope>NUCLEOTIDE SEQUENCE</scope>
</reference>
<protein>
    <submittedName>
        <fullName evidence="2">Uncharacterized protein</fullName>
    </submittedName>
</protein>
<accession>A0A485M1Z4</accession>
<feature type="region of interest" description="Disordered" evidence="1">
    <location>
        <begin position="69"/>
        <end position="118"/>
    </location>
</feature>
<name>A0A485M1Z4_9ZZZZ</name>